<dbReference type="EMBL" id="JAHRHJ020000003">
    <property type="protein sequence ID" value="KAH9321624.1"/>
    <property type="molecule type" value="Genomic_DNA"/>
</dbReference>
<reference evidence="1 2" key="1">
    <citation type="journal article" date="2021" name="Nat. Plants">
        <title>The Taxus genome provides insights into paclitaxel biosynthesis.</title>
        <authorList>
            <person name="Xiong X."/>
            <person name="Gou J."/>
            <person name="Liao Q."/>
            <person name="Li Y."/>
            <person name="Zhou Q."/>
            <person name="Bi G."/>
            <person name="Li C."/>
            <person name="Du R."/>
            <person name="Wang X."/>
            <person name="Sun T."/>
            <person name="Guo L."/>
            <person name="Liang H."/>
            <person name="Lu P."/>
            <person name="Wu Y."/>
            <person name="Zhang Z."/>
            <person name="Ro D.K."/>
            <person name="Shang Y."/>
            <person name="Huang S."/>
            <person name="Yan J."/>
        </authorList>
    </citation>
    <scope>NUCLEOTIDE SEQUENCE [LARGE SCALE GENOMIC DNA]</scope>
    <source>
        <strain evidence="1">Ta-2019</strain>
    </source>
</reference>
<evidence type="ECO:0000313" key="2">
    <source>
        <dbReference type="Proteomes" id="UP000824469"/>
    </source>
</evidence>
<keyword evidence="2" id="KW-1185">Reference proteome</keyword>
<proteinExistence type="predicted"/>
<accession>A0AA38GE75</accession>
<comment type="caution">
    <text evidence="1">The sequence shown here is derived from an EMBL/GenBank/DDBJ whole genome shotgun (WGS) entry which is preliminary data.</text>
</comment>
<organism evidence="1 2">
    <name type="scientific">Taxus chinensis</name>
    <name type="common">Chinese yew</name>
    <name type="synonym">Taxus wallichiana var. chinensis</name>
    <dbReference type="NCBI Taxonomy" id="29808"/>
    <lineage>
        <taxon>Eukaryota</taxon>
        <taxon>Viridiplantae</taxon>
        <taxon>Streptophyta</taxon>
        <taxon>Embryophyta</taxon>
        <taxon>Tracheophyta</taxon>
        <taxon>Spermatophyta</taxon>
        <taxon>Pinopsida</taxon>
        <taxon>Pinidae</taxon>
        <taxon>Conifers II</taxon>
        <taxon>Cupressales</taxon>
        <taxon>Taxaceae</taxon>
        <taxon>Taxus</taxon>
    </lineage>
</organism>
<protein>
    <submittedName>
        <fullName evidence="1">Uncharacterized protein</fullName>
    </submittedName>
</protein>
<gene>
    <name evidence="1" type="ORF">KI387_016263</name>
</gene>
<dbReference type="AlphaFoldDB" id="A0AA38GE75"/>
<sequence>MVDVFPSRRIMEDHGSIYVGAAHTVVEEEALINEELHYVDIDKESESFFAHDLLVMPKKIKKGGEGKQNEMVELLLLSSKACVEEDDVAAERCLLEDMKIEKDVQVNARDADLKEELGMIECIEEEENAEKKNSFELALES</sequence>
<dbReference type="Proteomes" id="UP000824469">
    <property type="component" value="Unassembled WGS sequence"/>
</dbReference>
<evidence type="ECO:0000313" key="1">
    <source>
        <dbReference type="EMBL" id="KAH9321624.1"/>
    </source>
</evidence>
<name>A0AA38GE75_TAXCH</name>
<feature type="non-terminal residue" evidence="1">
    <location>
        <position position="141"/>
    </location>
</feature>